<gene>
    <name evidence="1" type="ORF">EV659_11173</name>
</gene>
<dbReference type="AlphaFoldDB" id="A0A4R2P927"/>
<dbReference type="InterPro" id="IPR013815">
    <property type="entry name" value="ATP_grasp_subdomain_1"/>
</dbReference>
<evidence type="ECO:0000313" key="1">
    <source>
        <dbReference type="EMBL" id="TCP31503.1"/>
    </source>
</evidence>
<evidence type="ECO:0008006" key="3">
    <source>
        <dbReference type="Google" id="ProtNLM"/>
    </source>
</evidence>
<dbReference type="SUPFAM" id="SSF56059">
    <property type="entry name" value="Glutathione synthetase ATP-binding domain-like"/>
    <property type="match status" value="1"/>
</dbReference>
<protein>
    <recommendedName>
        <fullName evidence="3">ATP-grasp domain-containing protein</fullName>
    </recommendedName>
</protein>
<dbReference type="EMBL" id="SLXO01000011">
    <property type="protein sequence ID" value="TCP31503.1"/>
    <property type="molecule type" value="Genomic_DNA"/>
</dbReference>
<reference evidence="1 2" key="1">
    <citation type="submission" date="2019-03" db="EMBL/GenBank/DDBJ databases">
        <title>Genomic Encyclopedia of Type Strains, Phase IV (KMG-IV): sequencing the most valuable type-strain genomes for metagenomic binning, comparative biology and taxonomic classification.</title>
        <authorList>
            <person name="Goeker M."/>
        </authorList>
    </citation>
    <scope>NUCLEOTIDE SEQUENCE [LARGE SCALE GENOMIC DNA]</scope>
    <source>
        <strain evidence="1 2">DSM 2132</strain>
    </source>
</reference>
<dbReference type="Gene3D" id="3.30.1490.20">
    <property type="entry name" value="ATP-grasp fold, A domain"/>
    <property type="match status" value="1"/>
</dbReference>
<dbReference type="RefSeq" id="WP_132709310.1">
    <property type="nucleotide sequence ID" value="NZ_JACIGF010000011.1"/>
</dbReference>
<organism evidence="1 2">
    <name type="scientific">Rhodothalassium salexigens DSM 2132</name>
    <dbReference type="NCBI Taxonomy" id="1188247"/>
    <lineage>
        <taxon>Bacteria</taxon>
        <taxon>Pseudomonadati</taxon>
        <taxon>Pseudomonadota</taxon>
        <taxon>Alphaproteobacteria</taxon>
        <taxon>Rhodothalassiales</taxon>
        <taxon>Rhodothalassiaceae</taxon>
        <taxon>Rhodothalassium</taxon>
    </lineage>
</organism>
<dbReference type="OrthoDB" id="9775266at2"/>
<evidence type="ECO:0000313" key="2">
    <source>
        <dbReference type="Proteomes" id="UP000295399"/>
    </source>
</evidence>
<keyword evidence="2" id="KW-1185">Reference proteome</keyword>
<accession>A0A4R2P927</accession>
<dbReference type="InParanoid" id="A0A4R2P927"/>
<dbReference type="GO" id="GO:0005524">
    <property type="term" value="F:ATP binding"/>
    <property type="evidence" value="ECO:0007669"/>
    <property type="project" value="InterPro"/>
</dbReference>
<proteinExistence type="predicted"/>
<dbReference type="Proteomes" id="UP000295399">
    <property type="component" value="Unassembled WGS sequence"/>
</dbReference>
<name>A0A4R2P927_RHOSA</name>
<comment type="caution">
    <text evidence="1">The sequence shown here is derived from an EMBL/GenBank/DDBJ whole genome shotgun (WGS) entry which is preliminary data.</text>
</comment>
<sequence length="378" mass="42567">MTDPRAVPACARWPRAQNMPPLDADAEKIAPFELWPMRLFYSPVPVMMAWLSLRYGGITLPTAANPGLRYGGFVGESKLEALALFQEPARQWLAPYTGFHVPDDGQPADAVLAQCEAAMATAGLAYPVVAKPDMGCRGIGVQVVRDAADLARYLGEFPAGRDLVLQTLIDWEGEAGIYYVRDPDAERGEIFSMTLKYFPYVIGDGVSTLRRLITREERAGRLCHIYLPRHRDRLDHVLAVGEPYRLAFAGSHSRGAIYRNGTPYVTEALRRRIDQIARAMPGFHAGRFDVRFDDFAQLRAGERFKILEVNGTGSEAIEIWDARTGLGQAYRTLYRQWRHLYRIGAKNRARGHKPDGIRAIWHGSREELALWKVYPETH</sequence>